<accession>N9GAQ6</accession>
<dbReference type="HOGENOM" id="CLU_1173449_0_0_6"/>
<evidence type="ECO:0000313" key="3">
    <source>
        <dbReference type="Proteomes" id="UP000018416"/>
    </source>
</evidence>
<evidence type="ECO:0000259" key="1">
    <source>
        <dbReference type="Pfam" id="PF08722"/>
    </source>
</evidence>
<dbReference type="AlphaFoldDB" id="N9GAQ6"/>
<reference evidence="2 3" key="1">
    <citation type="submission" date="2013-02" db="EMBL/GenBank/DDBJ databases">
        <title>The Genome Sequence of Acinetobacter lwoffii NIPH 478.</title>
        <authorList>
            <consortium name="The Broad Institute Genome Sequencing Platform"/>
            <consortium name="The Broad Institute Genome Sequencing Center for Infectious Disease"/>
            <person name="Cerqueira G."/>
            <person name="Feldgarden M."/>
            <person name="Courvalin P."/>
            <person name="Perichon B."/>
            <person name="Grillot-Courvalin C."/>
            <person name="Clermont D."/>
            <person name="Rocha E."/>
            <person name="Yoon E.-J."/>
            <person name="Nemec A."/>
            <person name="Walker B."/>
            <person name="Young S.K."/>
            <person name="Zeng Q."/>
            <person name="Gargeya S."/>
            <person name="Fitzgerald M."/>
            <person name="Haas B."/>
            <person name="Abouelleil A."/>
            <person name="Alvarado L."/>
            <person name="Arachchi H.M."/>
            <person name="Berlin A.M."/>
            <person name="Chapman S.B."/>
            <person name="Dewar J."/>
            <person name="Goldberg J."/>
            <person name="Griggs A."/>
            <person name="Gujja S."/>
            <person name="Hansen M."/>
            <person name="Howarth C."/>
            <person name="Imamovic A."/>
            <person name="Larimer J."/>
            <person name="McCowan C."/>
            <person name="Murphy C."/>
            <person name="Neiman D."/>
            <person name="Pearson M."/>
            <person name="Priest M."/>
            <person name="Roberts A."/>
            <person name="Saif S."/>
            <person name="Shea T."/>
            <person name="Sisk P."/>
            <person name="Sykes S."/>
            <person name="Wortman J."/>
            <person name="Nusbaum C."/>
            <person name="Birren B."/>
        </authorList>
    </citation>
    <scope>NUCLEOTIDE SEQUENCE [LARGE SCALE GENOMIC DNA]</scope>
    <source>
        <strain evidence="2 3">NIPH 478</strain>
    </source>
</reference>
<feature type="domain" description="TnsA endonuclease N-terminal" evidence="1">
    <location>
        <begin position="78"/>
        <end position="149"/>
    </location>
</feature>
<name>N9GAQ6_ACILW</name>
<gene>
    <name evidence="2" type="ORF">F923_00309</name>
</gene>
<proteinExistence type="predicted"/>
<dbReference type="PATRIC" id="fig|1217668.3.peg.299"/>
<comment type="caution">
    <text evidence="2">The sequence shown here is derived from an EMBL/GenBank/DDBJ whole genome shotgun (WGS) entry which is preliminary data.</text>
</comment>
<organism evidence="2 3">
    <name type="scientific">Acinetobacter lwoffii NIPH 478</name>
    <dbReference type="NCBI Taxonomy" id="1217668"/>
    <lineage>
        <taxon>Bacteria</taxon>
        <taxon>Pseudomonadati</taxon>
        <taxon>Pseudomonadota</taxon>
        <taxon>Gammaproteobacteria</taxon>
        <taxon>Moraxellales</taxon>
        <taxon>Moraxellaceae</taxon>
        <taxon>Acinetobacter</taxon>
    </lineage>
</organism>
<sequence length="223" mass="26354">MQSNYLEQKTKLLNQNLLQKFEDAFQKQIHVSSKFIGERRIKSRRGSRVSLFPSIKNQGLICLESNLELAHAISLERDEDILQYRTQAVQIFISNQHFIIPDFIIKTVNGFEVHEVKPNLKTISERHISRFNLAENILSNHNIKFRIYDHNNLLSKQDSLFLSISYQRTNYQNINPMALEKAETIIKNHKFKDREDLYSLMKDHNLNLIIADYFIFYKKILGI</sequence>
<dbReference type="RefSeq" id="WP_005106182.1">
    <property type="nucleotide sequence ID" value="NZ_KB849835.1"/>
</dbReference>
<protein>
    <recommendedName>
        <fullName evidence="1">TnsA endonuclease N-terminal domain-containing protein</fullName>
    </recommendedName>
</protein>
<dbReference type="Pfam" id="PF08722">
    <property type="entry name" value="Tn7_TnsA-like_N"/>
    <property type="match status" value="1"/>
</dbReference>
<dbReference type="Proteomes" id="UP000018416">
    <property type="component" value="Unassembled WGS sequence"/>
</dbReference>
<dbReference type="EMBL" id="APQU01000007">
    <property type="protein sequence ID" value="ENW32018.1"/>
    <property type="molecule type" value="Genomic_DNA"/>
</dbReference>
<evidence type="ECO:0000313" key="2">
    <source>
        <dbReference type="EMBL" id="ENW32018.1"/>
    </source>
</evidence>
<dbReference type="InterPro" id="IPR014833">
    <property type="entry name" value="TnsA_N"/>
</dbReference>